<name>A0ABZ2T9W5_9ENTE</name>
<keyword evidence="3" id="KW-1185">Reference proteome</keyword>
<dbReference type="RefSeq" id="WP_339099701.1">
    <property type="nucleotide sequence ID" value="NZ_CP147248.1"/>
</dbReference>
<dbReference type="SMART" id="SM00901">
    <property type="entry name" value="FRG"/>
    <property type="match status" value="1"/>
</dbReference>
<organism evidence="2 3">
    <name type="scientific">Candidatus Enterococcus lemimoniae</name>
    <dbReference type="NCBI Taxonomy" id="1834167"/>
    <lineage>
        <taxon>Bacteria</taxon>
        <taxon>Bacillati</taxon>
        <taxon>Bacillota</taxon>
        <taxon>Bacilli</taxon>
        <taxon>Lactobacillales</taxon>
        <taxon>Enterococcaceae</taxon>
        <taxon>Enterococcus</taxon>
    </lineage>
</organism>
<evidence type="ECO:0000313" key="2">
    <source>
        <dbReference type="EMBL" id="WYJ88178.1"/>
    </source>
</evidence>
<gene>
    <name evidence="2" type="ORF">A5866_003306</name>
</gene>
<evidence type="ECO:0000313" key="3">
    <source>
        <dbReference type="Proteomes" id="UP000195080"/>
    </source>
</evidence>
<reference evidence="3" key="1">
    <citation type="submission" date="2017-05" db="EMBL/GenBank/DDBJ databases">
        <title>The Genome Sequence of EEnterococcus faecalis 9F2_4866.</title>
        <authorList>
            <consortium name="The Broad Institute Genomics Platform"/>
            <consortium name="The Broad Institute Genomic Center for Infectious Diseases"/>
            <person name="Earl A."/>
            <person name="Manson A."/>
            <person name="Schwartman J."/>
            <person name="Gilmore M."/>
            <person name="Abouelleil A."/>
            <person name="Cao P."/>
            <person name="Chapman S."/>
            <person name="Cusick C."/>
            <person name="Shea T."/>
            <person name="Young S."/>
            <person name="Neafsey D."/>
            <person name="Nusbaum C."/>
            <person name="Birren B."/>
        </authorList>
    </citation>
    <scope>NUCLEOTIDE SEQUENCE [LARGE SCALE GENOMIC DNA]</scope>
    <source>
        <strain evidence="3">12C11_DIV0727</strain>
    </source>
</reference>
<proteinExistence type="predicted"/>
<dbReference type="Proteomes" id="UP000195080">
    <property type="component" value="Chromosome"/>
</dbReference>
<reference evidence="2 3" key="2">
    <citation type="submission" date="2024-03" db="EMBL/GenBank/DDBJ databases">
        <title>The Genome Sequence of Enterococcus sp. DIV0727d.</title>
        <authorList>
            <consortium name="The Broad Institute Genomics Platform"/>
            <consortium name="The Broad Institute Microbial Omics Core"/>
            <consortium name="The Broad Institute Genomic Center for Infectious Diseases"/>
            <person name="Earl A."/>
            <person name="Manson A."/>
            <person name="Gilmore M."/>
            <person name="Schwartman J."/>
            <person name="Shea T."/>
            <person name="Abouelleil A."/>
            <person name="Cao P."/>
            <person name="Chapman S."/>
            <person name="Cusick C."/>
            <person name="Young S."/>
            <person name="Neafsey D."/>
            <person name="Nusbaum C."/>
            <person name="Birren B."/>
        </authorList>
    </citation>
    <scope>NUCLEOTIDE SEQUENCE [LARGE SCALE GENOMIC DNA]</scope>
    <source>
        <strain evidence="2 3">12C11_DIV0727</strain>
    </source>
</reference>
<sequence length="338" mass="39704">MLEKSKKKGIIDYLNEVNNTIRDLKKHISGFSNGECVLAYRGEPMDYGETSLMPSIFREKYTLKDELNLLDLICDYEIVDKVNLKNIEKAIESQHYIAISRLLDITFNILPAIYFACSQREDKDGKIYIFAFPEYFSPQSNYIENFYSSLLDEKSFNSPFFGDFKVITHGYNNERMKLQSGGFILFPGQKYRKIPKCYYKEIYIDKKDKQLILDELSAFFNISEASIYPEKDKRASLIREKVKRIQSIKRYDTEITVDLEVRAYLDRLTFEMALRKEKNEDTKKITRIFRKEIADLIYYIDNSGIGNGDSDKKNKVNLKNECESTFNFYKKVIRKGGK</sequence>
<accession>A0ABZ2T9W5</accession>
<dbReference type="Pfam" id="PF08867">
    <property type="entry name" value="FRG"/>
    <property type="match status" value="1"/>
</dbReference>
<dbReference type="EMBL" id="CP147248">
    <property type="protein sequence ID" value="WYJ88178.1"/>
    <property type="molecule type" value="Genomic_DNA"/>
</dbReference>
<dbReference type="InterPro" id="IPR014966">
    <property type="entry name" value="FRG-dom"/>
</dbReference>
<feature type="domain" description="FRG" evidence="1">
    <location>
        <begin position="34"/>
        <end position="128"/>
    </location>
</feature>
<evidence type="ECO:0000259" key="1">
    <source>
        <dbReference type="SMART" id="SM00901"/>
    </source>
</evidence>
<protein>
    <recommendedName>
        <fullName evidence="1">FRG domain-containing protein</fullName>
    </recommendedName>
</protein>